<evidence type="ECO:0000313" key="3">
    <source>
        <dbReference type="Proteomes" id="UP001201273"/>
    </source>
</evidence>
<gene>
    <name evidence="2" type="ORF">K6Y31_05105</name>
</gene>
<comment type="caution">
    <text evidence="2">The sequence shown here is derived from an EMBL/GenBank/DDBJ whole genome shotgun (WGS) entry which is preliminary data.</text>
</comment>
<dbReference type="EMBL" id="JAIMJA010000004">
    <property type="protein sequence ID" value="MCE2594189.1"/>
    <property type="molecule type" value="Genomic_DNA"/>
</dbReference>
<dbReference type="InterPro" id="IPR049945">
    <property type="entry name" value="AAA_22"/>
</dbReference>
<sequence length="344" mass="39533">MYEEFFALSAKPFQLTPDPEFFFASKEHKRAMSYLQYGLEQGEGFIVISGSIGTGKSTLAKHLISNLNSQQVEAIQLVTTSLNPMDLLKLIASGFHLKLPADSDKAALLQGIEGYLSHNFQQGKRTLLLVDEAQNLPAESIEELRMLSNIQQDNRPLLQSFLLGQEELRDTLKGANMEQFRQRIIASCHLPPLTSEECRHYIEHRLKHVGWQNNPAFSPGCFPLIHQYTRGIPRIINLFCDRLMLFTFLEEANYINEEAINTVNEEFIQEQEYATLANSTANEATLSHKDQREDDLTQARILREHLEEVFQYLDKTMMEKLKLLRYIDKVLKEKNIQTKLSNKA</sequence>
<name>A0ABS8W5D2_9GAMM</name>
<dbReference type="RefSeq" id="WP_233051768.1">
    <property type="nucleotide sequence ID" value="NZ_JAIMJA010000004.1"/>
</dbReference>
<dbReference type="InterPro" id="IPR052026">
    <property type="entry name" value="ExeA_AAA_ATPase_DNA-bind"/>
</dbReference>
<dbReference type="CDD" id="cd02019">
    <property type="entry name" value="NK"/>
    <property type="match status" value="1"/>
</dbReference>
<dbReference type="NCBIfam" id="TIGR03015">
    <property type="entry name" value="pepcterm_ATPase"/>
    <property type="match status" value="1"/>
</dbReference>
<dbReference type="Pfam" id="PF13401">
    <property type="entry name" value="AAA_22"/>
    <property type="match status" value="1"/>
</dbReference>
<reference evidence="2 3" key="1">
    <citation type="journal article" date="2022" name="Environ. Microbiol. Rep.">
        <title>Eco-phylogenetic analyses reveal divergent evolution of vitamin B12 metabolism in the marine bacterial family 'Psychromonadaceae'.</title>
        <authorList>
            <person name="Jin X."/>
            <person name="Yang Y."/>
            <person name="Cao H."/>
            <person name="Gao B."/>
            <person name="Zhao Z."/>
        </authorList>
    </citation>
    <scope>NUCLEOTIDE SEQUENCE [LARGE SCALE GENOMIC DNA]</scope>
    <source>
        <strain evidence="2 3">MKS20</strain>
    </source>
</reference>
<dbReference type="PANTHER" id="PTHR35894">
    <property type="entry name" value="GENERAL SECRETION PATHWAY PROTEIN A-RELATED"/>
    <property type="match status" value="1"/>
</dbReference>
<dbReference type="Gene3D" id="3.40.50.300">
    <property type="entry name" value="P-loop containing nucleotide triphosphate hydrolases"/>
    <property type="match status" value="1"/>
</dbReference>
<dbReference type="PANTHER" id="PTHR35894:SF1">
    <property type="entry name" value="PHOSPHORIBULOKINASE _ URIDINE KINASE FAMILY"/>
    <property type="match status" value="1"/>
</dbReference>
<evidence type="ECO:0000259" key="1">
    <source>
        <dbReference type="SMART" id="SM00382"/>
    </source>
</evidence>
<dbReference type="InterPro" id="IPR003593">
    <property type="entry name" value="AAA+_ATPase"/>
</dbReference>
<accession>A0ABS8W5D2</accession>
<dbReference type="InterPro" id="IPR017466">
    <property type="entry name" value="XrtA-assoc_ATPase-like"/>
</dbReference>
<evidence type="ECO:0000313" key="2">
    <source>
        <dbReference type="EMBL" id="MCE2594189.1"/>
    </source>
</evidence>
<proteinExistence type="predicted"/>
<dbReference type="InterPro" id="IPR027417">
    <property type="entry name" value="P-loop_NTPase"/>
</dbReference>
<dbReference type="SMART" id="SM00382">
    <property type="entry name" value="AAA"/>
    <property type="match status" value="1"/>
</dbReference>
<feature type="domain" description="AAA+ ATPase" evidence="1">
    <location>
        <begin position="42"/>
        <end position="206"/>
    </location>
</feature>
<protein>
    <submittedName>
        <fullName evidence="2">XrtA-associated ATPase</fullName>
    </submittedName>
</protein>
<organism evidence="2 3">
    <name type="scientific">Motilimonas cestriensis</name>
    <dbReference type="NCBI Taxonomy" id="2742685"/>
    <lineage>
        <taxon>Bacteria</taxon>
        <taxon>Pseudomonadati</taxon>
        <taxon>Pseudomonadota</taxon>
        <taxon>Gammaproteobacteria</taxon>
        <taxon>Alteromonadales</taxon>
        <taxon>Alteromonadales genera incertae sedis</taxon>
        <taxon>Motilimonas</taxon>
    </lineage>
</organism>
<dbReference type="Proteomes" id="UP001201273">
    <property type="component" value="Unassembled WGS sequence"/>
</dbReference>
<keyword evidence="3" id="KW-1185">Reference proteome</keyword>
<dbReference type="SUPFAM" id="SSF52540">
    <property type="entry name" value="P-loop containing nucleoside triphosphate hydrolases"/>
    <property type="match status" value="1"/>
</dbReference>